<dbReference type="Gene3D" id="3.30.70.270">
    <property type="match status" value="1"/>
</dbReference>
<feature type="transmembrane region" description="Helical" evidence="6">
    <location>
        <begin position="70"/>
        <end position="94"/>
    </location>
</feature>
<evidence type="ECO:0000256" key="2">
    <source>
        <dbReference type="ARBA" id="ARBA00022475"/>
    </source>
</evidence>
<evidence type="ECO:0000256" key="1">
    <source>
        <dbReference type="ARBA" id="ARBA00004651"/>
    </source>
</evidence>
<keyword evidence="5 6" id="KW-0472">Membrane</keyword>
<dbReference type="InterPro" id="IPR011620">
    <property type="entry name" value="Sig_transdc_His_kinase_LytS_TM"/>
</dbReference>
<reference evidence="8 9" key="1">
    <citation type="submission" date="2015-02" db="EMBL/GenBank/DDBJ databases">
        <title>Genome Sequence of Jannaschia aquimarina DSM28248, a member of the Roseobacter clade.</title>
        <authorList>
            <person name="Voget S."/>
            <person name="Daniel R."/>
        </authorList>
    </citation>
    <scope>NUCLEOTIDE SEQUENCE [LARGE SCALE GENOMIC DNA]</scope>
    <source>
        <strain evidence="8 9">GSW-M26</strain>
    </source>
</reference>
<feature type="transmembrane region" description="Helical" evidence="6">
    <location>
        <begin position="40"/>
        <end position="58"/>
    </location>
</feature>
<dbReference type="Proteomes" id="UP000032232">
    <property type="component" value="Unassembled WGS sequence"/>
</dbReference>
<dbReference type="Gene3D" id="1.10.1760.20">
    <property type="match status" value="1"/>
</dbReference>
<dbReference type="Pfam" id="PF07694">
    <property type="entry name" value="5TM-5TMR_LYT"/>
    <property type="match status" value="1"/>
</dbReference>
<protein>
    <submittedName>
        <fullName evidence="8">5TMR of 5TMR-LYT</fullName>
    </submittedName>
</protein>
<evidence type="ECO:0000259" key="7">
    <source>
        <dbReference type="Pfam" id="PF07694"/>
    </source>
</evidence>
<dbReference type="RefSeq" id="WP_043918641.1">
    <property type="nucleotide sequence ID" value="NZ_FZPF01000003.1"/>
</dbReference>
<evidence type="ECO:0000256" key="4">
    <source>
        <dbReference type="ARBA" id="ARBA00022989"/>
    </source>
</evidence>
<dbReference type="PATRIC" id="fig|935700.4.peg.1880"/>
<name>A0A0D1EHR4_9RHOB</name>
<keyword evidence="2" id="KW-1003">Cell membrane</keyword>
<comment type="caution">
    <text evidence="8">The sequence shown here is derived from an EMBL/GenBank/DDBJ whole genome shotgun (WGS) entry which is preliminary data.</text>
</comment>
<feature type="transmembrane region" description="Helical" evidence="6">
    <location>
        <begin position="101"/>
        <end position="122"/>
    </location>
</feature>
<proteinExistence type="predicted"/>
<evidence type="ECO:0000256" key="6">
    <source>
        <dbReference type="SAM" id="Phobius"/>
    </source>
</evidence>
<organism evidence="8 9">
    <name type="scientific">Jannaschia aquimarina</name>
    <dbReference type="NCBI Taxonomy" id="935700"/>
    <lineage>
        <taxon>Bacteria</taxon>
        <taxon>Pseudomonadati</taxon>
        <taxon>Pseudomonadota</taxon>
        <taxon>Alphaproteobacteria</taxon>
        <taxon>Rhodobacterales</taxon>
        <taxon>Roseobacteraceae</taxon>
        <taxon>Jannaschia</taxon>
    </lineage>
</organism>
<dbReference type="GO" id="GO:0005886">
    <property type="term" value="C:plasma membrane"/>
    <property type="evidence" value="ECO:0007669"/>
    <property type="project" value="UniProtKB-SubCell"/>
</dbReference>
<feature type="transmembrane region" description="Helical" evidence="6">
    <location>
        <begin position="12"/>
        <end position="28"/>
    </location>
</feature>
<accession>A0A0D1EHR4</accession>
<keyword evidence="4 6" id="KW-1133">Transmembrane helix</keyword>
<dbReference type="GO" id="GO:0000155">
    <property type="term" value="F:phosphorelay sensor kinase activity"/>
    <property type="evidence" value="ECO:0007669"/>
    <property type="project" value="InterPro"/>
</dbReference>
<dbReference type="OrthoDB" id="7820220at2"/>
<feature type="transmembrane region" description="Helical" evidence="6">
    <location>
        <begin position="134"/>
        <end position="152"/>
    </location>
</feature>
<sequence>MSVELQTFTEWFSSLAILAVLASGYGLLRRSRLSENQAHTLLGGIFGAIAFIEMHMPLEVSPGLIFDLRAVPVVLAGAFLGWRGLLPCLLIAIASRLQIGGVGAPAGVLGLFLAGSMGLLWARLVGNRARDGRAIVLLGVMAVGGLGGIVLLPYDVAIWSLQNILPVIAMALVPSVAIIAALLEREVRAVDTEKRLKASVSVDPETGLMTFDTLQRELAHRAASAASMRDTGTALALLRPGSTRWISRVHGAGALAVVRGALRERLARSAGPGTLLALTDRDEIVAVMTGVDRMSALATLRHAFHETVISPVTLPDGNTLRPDHLPGMTWEPGSRTDLNSLLTTARAEMCAPRGRKAEVAAGPKPLSDQLFERAARLQG</sequence>
<dbReference type="EMBL" id="JYFE01000034">
    <property type="protein sequence ID" value="KIT16426.1"/>
    <property type="molecule type" value="Genomic_DNA"/>
</dbReference>
<keyword evidence="9" id="KW-1185">Reference proteome</keyword>
<feature type="domain" description="Signal transduction histidine kinase 5TM receptor LytS transmembrane region" evidence="7">
    <location>
        <begin position="35"/>
        <end position="185"/>
    </location>
</feature>
<evidence type="ECO:0000256" key="3">
    <source>
        <dbReference type="ARBA" id="ARBA00022692"/>
    </source>
</evidence>
<dbReference type="STRING" id="935700.jaqu_18130"/>
<dbReference type="GO" id="GO:0071555">
    <property type="term" value="P:cell wall organization"/>
    <property type="evidence" value="ECO:0007669"/>
    <property type="project" value="InterPro"/>
</dbReference>
<dbReference type="InterPro" id="IPR043128">
    <property type="entry name" value="Rev_trsase/Diguanyl_cyclase"/>
</dbReference>
<dbReference type="AlphaFoldDB" id="A0A0D1EHR4"/>
<gene>
    <name evidence="8" type="ORF">jaqu_18130</name>
</gene>
<keyword evidence="3 6" id="KW-0812">Transmembrane</keyword>
<comment type="subcellular location">
    <subcellularLocation>
        <location evidence="1">Cell membrane</location>
        <topology evidence="1">Multi-pass membrane protein</topology>
    </subcellularLocation>
</comment>
<evidence type="ECO:0000313" key="9">
    <source>
        <dbReference type="Proteomes" id="UP000032232"/>
    </source>
</evidence>
<feature type="transmembrane region" description="Helical" evidence="6">
    <location>
        <begin position="164"/>
        <end position="183"/>
    </location>
</feature>
<evidence type="ECO:0000256" key="5">
    <source>
        <dbReference type="ARBA" id="ARBA00023136"/>
    </source>
</evidence>
<evidence type="ECO:0000313" key="8">
    <source>
        <dbReference type="EMBL" id="KIT16426.1"/>
    </source>
</evidence>